<dbReference type="PANTHER" id="PTHR11236">
    <property type="entry name" value="AMINOBENZOATE/ANTHRANILATE SYNTHASE"/>
    <property type="match status" value="1"/>
</dbReference>
<evidence type="ECO:0000256" key="2">
    <source>
        <dbReference type="ARBA" id="ARBA00022679"/>
    </source>
</evidence>
<dbReference type="NCBIfam" id="TIGR00553">
    <property type="entry name" value="pabB"/>
    <property type="match status" value="1"/>
</dbReference>
<comment type="caution">
    <text evidence="5">The sequence shown here is derived from an EMBL/GenBank/DDBJ whole genome shotgun (WGS) entry which is preliminary data.</text>
</comment>
<dbReference type="Pfam" id="PF04715">
    <property type="entry name" value="Anth_synt_I_N"/>
    <property type="match status" value="1"/>
</dbReference>
<dbReference type="PANTHER" id="PTHR11236:SF50">
    <property type="entry name" value="AMINODEOXYCHORISMATE SYNTHASE COMPONENT 1"/>
    <property type="match status" value="1"/>
</dbReference>
<dbReference type="InterPro" id="IPR005801">
    <property type="entry name" value="ADC_synthase"/>
</dbReference>
<organism evidence="5 6">
    <name type="scientific">Alteromonas arenosi</name>
    <dbReference type="NCBI Taxonomy" id="3055817"/>
    <lineage>
        <taxon>Bacteria</taxon>
        <taxon>Pseudomonadati</taxon>
        <taxon>Pseudomonadota</taxon>
        <taxon>Gammaproteobacteria</taxon>
        <taxon>Alteromonadales</taxon>
        <taxon>Alteromonadaceae</taxon>
        <taxon>Alteromonas/Salinimonas group</taxon>
        <taxon>Alteromonas</taxon>
    </lineage>
</organism>
<name>A0ABT7SXT6_9ALTE</name>
<feature type="domain" description="Anthranilate synthase component I N-terminal" evidence="4">
    <location>
        <begin position="17"/>
        <end position="161"/>
    </location>
</feature>
<keyword evidence="6" id="KW-1185">Reference proteome</keyword>
<dbReference type="RefSeq" id="WP_289365279.1">
    <property type="nucleotide sequence ID" value="NZ_JAUCBP010000007.1"/>
</dbReference>
<dbReference type="InterPro" id="IPR005802">
    <property type="entry name" value="ADC_synth_comp_1"/>
</dbReference>
<dbReference type="InterPro" id="IPR019999">
    <property type="entry name" value="Anth_synth_I-like"/>
</dbReference>
<evidence type="ECO:0000256" key="1">
    <source>
        <dbReference type="ARBA" id="ARBA00013139"/>
    </source>
</evidence>
<dbReference type="SUPFAM" id="SSF56322">
    <property type="entry name" value="ADC synthase"/>
    <property type="match status" value="1"/>
</dbReference>
<keyword evidence="2 5" id="KW-0808">Transferase</keyword>
<evidence type="ECO:0000313" key="6">
    <source>
        <dbReference type="Proteomes" id="UP001234343"/>
    </source>
</evidence>
<dbReference type="InterPro" id="IPR006805">
    <property type="entry name" value="Anth_synth_I_N"/>
</dbReference>
<dbReference type="Proteomes" id="UP001234343">
    <property type="component" value="Unassembled WGS sequence"/>
</dbReference>
<proteinExistence type="predicted"/>
<accession>A0ABT7SXT6</accession>
<sequence length="458" mass="50681">MQKKAFVISPIRAAQPVDVLTLFAQYAGQPWALLFDSAGEREADNQFDILLHSPSKTIEAFPNSTRVTDVVTGAVVEHSGDPIAIARDIHRSFVESISEIEQPDNTSLPFLAGIAGMFSYDLGRHFEHLPSPFKEHTSTPRMALGLYTRSLILDRKTHTLYDCHLTDQQEQDIKLSSGDCKADFALTSKWQNSCSKKNYVECIARIHDYLIAGDCYQVNFAQHFAAHYTGDEWQAYKQLRDANKAPFSAFMRLPKACILSISPERFLAVKDGQVETKPIKGTRPRSVDSANDQALAEELLASPKDRAENLMIVDLLRNDISKHCQPNSVLVPKPFALESYAAVHHLVSTVTGQLNANSDPFALLRDAFPGGSITGAPKVRAMQIIDELESQPRSIYCGSIGYVGIQNDMDTSICIRTLLAESNRLHCWAGGGIVLDSDAESEYQESLDKVNKILPVLA</sequence>
<keyword evidence="5" id="KW-0032">Aminotransferase</keyword>
<gene>
    <name evidence="5" type="primary">pabB</name>
    <name evidence="5" type="ORF">QTP81_10290</name>
</gene>
<dbReference type="InterPro" id="IPR015890">
    <property type="entry name" value="Chorismate_C"/>
</dbReference>
<evidence type="ECO:0000259" key="3">
    <source>
        <dbReference type="Pfam" id="PF00425"/>
    </source>
</evidence>
<protein>
    <recommendedName>
        <fullName evidence="1">aminodeoxychorismate synthase</fullName>
        <ecNumber evidence="1">2.6.1.85</ecNumber>
    </recommendedName>
</protein>
<feature type="domain" description="Chorismate-utilising enzyme C-terminal" evidence="3">
    <location>
        <begin position="196"/>
        <end position="449"/>
    </location>
</feature>
<dbReference type="PRINTS" id="PR00095">
    <property type="entry name" value="ANTSNTHASEI"/>
</dbReference>
<dbReference type="EC" id="2.6.1.85" evidence="1"/>
<reference evidence="5 6" key="1">
    <citation type="submission" date="2023-06" db="EMBL/GenBank/DDBJ databases">
        <title>Alteromonas sp. ASW11-36 isolated from intertidal sand.</title>
        <authorList>
            <person name="Li Y."/>
        </authorList>
    </citation>
    <scope>NUCLEOTIDE SEQUENCE [LARGE SCALE GENOMIC DNA]</scope>
    <source>
        <strain evidence="5 6">ASW11-36</strain>
    </source>
</reference>
<dbReference type="EMBL" id="JAUCBP010000007">
    <property type="protein sequence ID" value="MDM7860986.1"/>
    <property type="molecule type" value="Genomic_DNA"/>
</dbReference>
<dbReference type="Pfam" id="PF00425">
    <property type="entry name" value="Chorismate_bind"/>
    <property type="match status" value="1"/>
</dbReference>
<evidence type="ECO:0000259" key="4">
    <source>
        <dbReference type="Pfam" id="PF04715"/>
    </source>
</evidence>
<dbReference type="Gene3D" id="3.60.120.10">
    <property type="entry name" value="Anthranilate synthase"/>
    <property type="match status" value="1"/>
</dbReference>
<dbReference type="GO" id="GO:0046820">
    <property type="term" value="F:4-amino-4-deoxychorismate synthase activity"/>
    <property type="evidence" value="ECO:0007669"/>
    <property type="project" value="UniProtKB-EC"/>
</dbReference>
<evidence type="ECO:0000313" key="5">
    <source>
        <dbReference type="EMBL" id="MDM7860986.1"/>
    </source>
</evidence>